<dbReference type="PROSITE" id="PS50043">
    <property type="entry name" value="HTH_LUXR_2"/>
    <property type="match status" value="1"/>
</dbReference>
<evidence type="ECO:0000259" key="5">
    <source>
        <dbReference type="PROSITE" id="PS50043"/>
    </source>
</evidence>
<keyword evidence="4" id="KW-0472">Membrane</keyword>
<keyword evidence="4" id="KW-1133">Transmembrane helix</keyword>
<dbReference type="eggNOG" id="COG2197">
    <property type="taxonomic scope" value="Bacteria"/>
</dbReference>
<dbReference type="HOGENOM" id="CLU_056909_0_0_11"/>
<reference evidence="6 7" key="1">
    <citation type="submission" date="2012-09" db="EMBL/GenBank/DDBJ databases">
        <title>The Genome Sequence of Actinobaculum massiliae ACS-171-V-COL2.</title>
        <authorList>
            <consortium name="The Broad Institute Genome Sequencing Platform"/>
            <person name="Earl A."/>
            <person name="Ward D."/>
            <person name="Feldgarden M."/>
            <person name="Gevers D."/>
            <person name="Saerens B."/>
            <person name="Vaneechoutte M."/>
            <person name="Walker B."/>
            <person name="Young S.K."/>
            <person name="Zeng Q."/>
            <person name="Gargeya S."/>
            <person name="Fitzgerald M."/>
            <person name="Haas B."/>
            <person name="Abouelleil A."/>
            <person name="Alvarado L."/>
            <person name="Arachchi H.M."/>
            <person name="Berlin A."/>
            <person name="Chapman S.B."/>
            <person name="Goldberg J."/>
            <person name="Griggs A."/>
            <person name="Gujja S."/>
            <person name="Hansen M."/>
            <person name="Howarth C."/>
            <person name="Imamovic A."/>
            <person name="Larimer J."/>
            <person name="McCowen C."/>
            <person name="Montmayeur A."/>
            <person name="Murphy C."/>
            <person name="Neiman D."/>
            <person name="Pearson M."/>
            <person name="Priest M."/>
            <person name="Roberts A."/>
            <person name="Saif S."/>
            <person name="Shea T."/>
            <person name="Sisk P."/>
            <person name="Sykes S."/>
            <person name="Wortman J."/>
            <person name="Nusbaum C."/>
            <person name="Birren B."/>
        </authorList>
    </citation>
    <scope>NUCLEOTIDE SEQUENCE [LARGE SCALE GENOMIC DNA]</scope>
    <source>
        <strain evidence="7">ACS-171-V-Col2</strain>
    </source>
</reference>
<evidence type="ECO:0000256" key="1">
    <source>
        <dbReference type="ARBA" id="ARBA00023015"/>
    </source>
</evidence>
<dbReference type="SMART" id="SM00421">
    <property type="entry name" value="HTH_LUXR"/>
    <property type="match status" value="1"/>
</dbReference>
<evidence type="ECO:0000256" key="4">
    <source>
        <dbReference type="SAM" id="Phobius"/>
    </source>
</evidence>
<feature type="transmembrane region" description="Helical" evidence="4">
    <location>
        <begin position="161"/>
        <end position="184"/>
    </location>
</feature>
<dbReference type="PATRIC" id="fig|883066.3.peg.370"/>
<dbReference type="PROSITE" id="PS00622">
    <property type="entry name" value="HTH_LUXR_1"/>
    <property type="match status" value="1"/>
</dbReference>
<dbReference type="Gene3D" id="1.10.10.10">
    <property type="entry name" value="Winged helix-like DNA-binding domain superfamily/Winged helix DNA-binding domain"/>
    <property type="match status" value="1"/>
</dbReference>
<evidence type="ECO:0000256" key="2">
    <source>
        <dbReference type="ARBA" id="ARBA00023125"/>
    </source>
</evidence>
<dbReference type="STRING" id="202789.GCA_001457435_01784"/>
<dbReference type="PANTHER" id="PTHR44688">
    <property type="entry name" value="DNA-BINDING TRANSCRIPTIONAL ACTIVATOR DEVR_DOSR"/>
    <property type="match status" value="1"/>
</dbReference>
<protein>
    <recommendedName>
        <fullName evidence="5">HTH luxR-type domain-containing protein</fullName>
    </recommendedName>
</protein>
<dbReference type="Proteomes" id="UP000009888">
    <property type="component" value="Unassembled WGS sequence"/>
</dbReference>
<dbReference type="GO" id="GO:0003677">
    <property type="term" value="F:DNA binding"/>
    <property type="evidence" value="ECO:0007669"/>
    <property type="project" value="UniProtKB-KW"/>
</dbReference>
<feature type="transmembrane region" description="Helical" evidence="4">
    <location>
        <begin position="32"/>
        <end position="51"/>
    </location>
</feature>
<dbReference type="InterPro" id="IPR000792">
    <property type="entry name" value="Tscrpt_reg_LuxR_C"/>
</dbReference>
<feature type="transmembrane region" description="Helical" evidence="4">
    <location>
        <begin position="127"/>
        <end position="149"/>
    </location>
</feature>
<dbReference type="Pfam" id="PF00196">
    <property type="entry name" value="GerE"/>
    <property type="match status" value="1"/>
</dbReference>
<evidence type="ECO:0000256" key="3">
    <source>
        <dbReference type="ARBA" id="ARBA00023163"/>
    </source>
</evidence>
<feature type="transmembrane region" description="Helical" evidence="4">
    <location>
        <begin position="97"/>
        <end position="115"/>
    </location>
</feature>
<dbReference type="RefSeq" id="WP_007000572.1">
    <property type="nucleotide sequence ID" value="NZ_JH992955.1"/>
</dbReference>
<proteinExistence type="predicted"/>
<keyword evidence="3" id="KW-0804">Transcription</keyword>
<organism evidence="6 7">
    <name type="scientific">Actinobaculum massiliense ACS-171-V-Col2</name>
    <dbReference type="NCBI Taxonomy" id="883066"/>
    <lineage>
        <taxon>Bacteria</taxon>
        <taxon>Bacillati</taxon>
        <taxon>Actinomycetota</taxon>
        <taxon>Actinomycetes</taxon>
        <taxon>Actinomycetales</taxon>
        <taxon>Actinomycetaceae</taxon>
        <taxon>Actinobaculum</taxon>
    </lineage>
</organism>
<dbReference type="InterPro" id="IPR016032">
    <property type="entry name" value="Sig_transdc_resp-reg_C-effctor"/>
</dbReference>
<keyword evidence="2" id="KW-0238">DNA-binding</keyword>
<comment type="caution">
    <text evidence="6">The sequence shown here is derived from an EMBL/GenBank/DDBJ whole genome shotgun (WGS) entry which is preliminary data.</text>
</comment>
<dbReference type="PANTHER" id="PTHR44688:SF16">
    <property type="entry name" value="DNA-BINDING TRANSCRIPTIONAL ACTIVATOR DEVR_DOSR"/>
    <property type="match status" value="1"/>
</dbReference>
<accession>K9EX68</accession>
<dbReference type="AlphaFoldDB" id="K9EX68"/>
<keyword evidence="4" id="KW-0812">Transmembrane</keyword>
<keyword evidence="7" id="KW-1185">Reference proteome</keyword>
<evidence type="ECO:0000313" key="6">
    <source>
        <dbReference type="EMBL" id="EKU95567.1"/>
    </source>
</evidence>
<dbReference type="SUPFAM" id="SSF46894">
    <property type="entry name" value="C-terminal effector domain of the bipartite response regulators"/>
    <property type="match status" value="1"/>
</dbReference>
<feature type="transmembrane region" description="Helical" evidence="4">
    <location>
        <begin position="71"/>
        <end position="92"/>
    </location>
</feature>
<feature type="transmembrane region" description="Helical" evidence="4">
    <location>
        <begin position="6"/>
        <end position="27"/>
    </location>
</feature>
<name>K9EX68_9ACTO</name>
<dbReference type="GO" id="GO:0006355">
    <property type="term" value="P:regulation of DNA-templated transcription"/>
    <property type="evidence" value="ECO:0007669"/>
    <property type="project" value="InterPro"/>
</dbReference>
<dbReference type="CDD" id="cd06170">
    <property type="entry name" value="LuxR_C_like"/>
    <property type="match status" value="1"/>
</dbReference>
<dbReference type="InterPro" id="IPR036388">
    <property type="entry name" value="WH-like_DNA-bd_sf"/>
</dbReference>
<sequence>MILYHYTIAVFLCILLACATCFSVYVVTRRDVFLSASIFFLAYFFDVSLVFRTTYAPSRGSPDLFAIHSPVESVLIGALLVFCTWLTFCLYVGKTSYLATLACMIFVVLSAFMYFEVYPSNVREFCFFSVRSLMNILLVICMAVYYLGLKDQLEKARLHQHFPLFLGYAILSVGTVLWNIYFQLLNPHALLSNELLLLPERNPIENILYIFMGFWICRAGVGLLETHFDKPAVSHSAVREAFIKQRIERYASLYDLSPREKEILAMVLNGESNPEIADDLYLSPSTVKVHVHNILKKTDLEDRVALTKDFWKRA</sequence>
<feature type="domain" description="HTH luxR-type" evidence="5">
    <location>
        <begin position="249"/>
        <end position="314"/>
    </location>
</feature>
<keyword evidence="1" id="KW-0805">Transcription regulation</keyword>
<dbReference type="EMBL" id="AGWL01000002">
    <property type="protein sequence ID" value="EKU95567.1"/>
    <property type="molecule type" value="Genomic_DNA"/>
</dbReference>
<evidence type="ECO:0000313" key="7">
    <source>
        <dbReference type="Proteomes" id="UP000009888"/>
    </source>
</evidence>
<dbReference type="PRINTS" id="PR00038">
    <property type="entry name" value="HTHLUXR"/>
</dbReference>
<gene>
    <name evidence="6" type="ORF">HMPREF9233_00354</name>
</gene>